<dbReference type="RefSeq" id="WP_191617002.1">
    <property type="nucleotide sequence ID" value="NZ_JACYFG010000022.1"/>
</dbReference>
<name>A0A927F7H2_9BACT</name>
<sequence length="415" mass="46192">MPVAEQLITDHLDTWSSTVKPKSSAGRGKSNGKQELYGIKKLRELILELAVRGLLVPQDPNDEPASELLKRIIDEKAKLVRDGKIKKQKKLPPIETDVETQTPIGWTRSRLGNLVNLISGQHLKGNEYFDSEVESSIPYLTGPAEFGEKYPTPTRYTRERRSVASTDDILITCKGSGVGKLNYADREIFISRQLMAIQPVVISSDFLMLLAKSLNSHFRANIVGIAIPGISREDVLEAVISLPPLAEQHRIVAKVDELMVLCDQLEGQQANHLEAHQTLVQTLLSALTASSDATAFTAAWTRIQANFDTLFTTESSIDQLKQTILQLSVMGKLVPQDPNDEPASELLKKIATEKAALIKSCKIKKQRKLPALASEEKRHDIPHEWIWCRLTDAYDVRDCPISRKTGIFFGSHALC</sequence>
<dbReference type="SUPFAM" id="SSF116734">
    <property type="entry name" value="DNA methylase specificity domain"/>
    <property type="match status" value="1"/>
</dbReference>
<dbReference type="InterPro" id="IPR000055">
    <property type="entry name" value="Restrct_endonuc_typeI_TRD"/>
</dbReference>
<keyword evidence="3" id="KW-0238">DNA-binding</keyword>
<keyword evidence="2" id="KW-0680">Restriction system</keyword>
<dbReference type="Pfam" id="PF01420">
    <property type="entry name" value="Methylase_S"/>
    <property type="match status" value="1"/>
</dbReference>
<accession>A0A927F7H2</accession>
<dbReference type="CDD" id="cd17496">
    <property type="entry name" value="RMtype1_S_BliBORF2384P-TRD1-CR1_like"/>
    <property type="match status" value="1"/>
</dbReference>
<keyword evidence="6" id="KW-1185">Reference proteome</keyword>
<dbReference type="GO" id="GO:0003677">
    <property type="term" value="F:DNA binding"/>
    <property type="evidence" value="ECO:0007669"/>
    <property type="project" value="UniProtKB-KW"/>
</dbReference>
<dbReference type="AlphaFoldDB" id="A0A927F7H2"/>
<dbReference type="Gene3D" id="3.90.220.20">
    <property type="entry name" value="DNA methylase specificity domains"/>
    <property type="match status" value="1"/>
</dbReference>
<dbReference type="InterPro" id="IPR044946">
    <property type="entry name" value="Restrct_endonuc_typeI_TRD_sf"/>
</dbReference>
<dbReference type="Proteomes" id="UP000622317">
    <property type="component" value="Unassembled WGS sequence"/>
</dbReference>
<dbReference type="EMBL" id="JACYFG010000022">
    <property type="protein sequence ID" value="MBD5779873.1"/>
    <property type="molecule type" value="Genomic_DNA"/>
</dbReference>
<keyword evidence="5" id="KW-0378">Hydrolase</keyword>
<evidence type="ECO:0000256" key="3">
    <source>
        <dbReference type="ARBA" id="ARBA00023125"/>
    </source>
</evidence>
<feature type="domain" description="Type I restriction modification DNA specificity" evidence="4">
    <location>
        <begin position="103"/>
        <end position="274"/>
    </location>
</feature>
<keyword evidence="5" id="KW-0255">Endonuclease</keyword>
<dbReference type="GO" id="GO:0009307">
    <property type="term" value="P:DNA restriction-modification system"/>
    <property type="evidence" value="ECO:0007669"/>
    <property type="project" value="UniProtKB-KW"/>
</dbReference>
<dbReference type="PANTHER" id="PTHR43140:SF1">
    <property type="entry name" value="TYPE I RESTRICTION ENZYME ECOKI SPECIFICITY SUBUNIT"/>
    <property type="match status" value="1"/>
</dbReference>
<evidence type="ECO:0000313" key="6">
    <source>
        <dbReference type="Proteomes" id="UP000622317"/>
    </source>
</evidence>
<dbReference type="InterPro" id="IPR051212">
    <property type="entry name" value="Type-I_RE_S_subunit"/>
</dbReference>
<keyword evidence="5" id="KW-0540">Nuclease</keyword>
<evidence type="ECO:0000256" key="2">
    <source>
        <dbReference type="ARBA" id="ARBA00022747"/>
    </source>
</evidence>
<reference evidence="5" key="1">
    <citation type="submission" date="2020-09" db="EMBL/GenBank/DDBJ databases">
        <title>Pelagicoccus enzymogenes sp. nov. with an EPS production, isolated from marine sediment.</title>
        <authorList>
            <person name="Feng X."/>
        </authorList>
    </citation>
    <scope>NUCLEOTIDE SEQUENCE</scope>
    <source>
        <strain evidence="5">NFK12</strain>
    </source>
</reference>
<protein>
    <submittedName>
        <fullName evidence="5">Restriction endonuclease subunit S</fullName>
    </submittedName>
</protein>
<dbReference type="GO" id="GO:0004519">
    <property type="term" value="F:endonuclease activity"/>
    <property type="evidence" value="ECO:0007669"/>
    <property type="project" value="UniProtKB-KW"/>
</dbReference>
<evidence type="ECO:0000259" key="4">
    <source>
        <dbReference type="Pfam" id="PF01420"/>
    </source>
</evidence>
<dbReference type="PANTHER" id="PTHR43140">
    <property type="entry name" value="TYPE-1 RESTRICTION ENZYME ECOKI SPECIFICITY PROTEIN"/>
    <property type="match status" value="1"/>
</dbReference>
<comment type="similarity">
    <text evidence="1">Belongs to the type-I restriction system S methylase family.</text>
</comment>
<evidence type="ECO:0000313" key="5">
    <source>
        <dbReference type="EMBL" id="MBD5779873.1"/>
    </source>
</evidence>
<proteinExistence type="inferred from homology"/>
<organism evidence="5 6">
    <name type="scientific">Pelagicoccus enzymogenes</name>
    <dbReference type="NCBI Taxonomy" id="2773457"/>
    <lineage>
        <taxon>Bacteria</taxon>
        <taxon>Pseudomonadati</taxon>
        <taxon>Verrucomicrobiota</taxon>
        <taxon>Opitutia</taxon>
        <taxon>Puniceicoccales</taxon>
        <taxon>Pelagicoccaceae</taxon>
        <taxon>Pelagicoccus</taxon>
    </lineage>
</organism>
<comment type="caution">
    <text evidence="5">The sequence shown here is derived from an EMBL/GenBank/DDBJ whole genome shotgun (WGS) entry which is preliminary data.</text>
</comment>
<evidence type="ECO:0000256" key="1">
    <source>
        <dbReference type="ARBA" id="ARBA00010923"/>
    </source>
</evidence>
<gene>
    <name evidence="5" type="ORF">IEN85_10265</name>
</gene>